<dbReference type="InterPro" id="IPR023214">
    <property type="entry name" value="HAD_sf"/>
</dbReference>
<dbReference type="GO" id="GO:0004805">
    <property type="term" value="F:trehalose-phosphatase activity"/>
    <property type="evidence" value="ECO:0007669"/>
    <property type="project" value="UniProtKB-EC"/>
</dbReference>
<comment type="similarity">
    <text evidence="3">Belongs to the trehalose phosphatase family.</text>
</comment>
<proteinExistence type="inferred from homology"/>
<evidence type="ECO:0000313" key="4">
    <source>
        <dbReference type="EMBL" id="SFG61222.1"/>
    </source>
</evidence>
<dbReference type="Pfam" id="PF02358">
    <property type="entry name" value="Trehalose_PPase"/>
    <property type="match status" value="1"/>
</dbReference>
<comment type="function">
    <text evidence="2 3">Removes the phosphate from trehalose 6-phosphate to produce free trehalose.</text>
</comment>
<name>A0A1I2T8K6_9CORY</name>
<organism evidence="4 5">
    <name type="scientific">Corynebacterium spheniscorum</name>
    <dbReference type="NCBI Taxonomy" id="185761"/>
    <lineage>
        <taxon>Bacteria</taxon>
        <taxon>Bacillati</taxon>
        <taxon>Actinomycetota</taxon>
        <taxon>Actinomycetes</taxon>
        <taxon>Mycobacteriales</taxon>
        <taxon>Corynebacteriaceae</taxon>
        <taxon>Corynebacterium</taxon>
    </lineage>
</organism>
<dbReference type="PANTHER" id="PTHR43768">
    <property type="entry name" value="TREHALOSE 6-PHOSPHATE PHOSPHATASE"/>
    <property type="match status" value="1"/>
</dbReference>
<dbReference type="Proteomes" id="UP000199065">
    <property type="component" value="Unassembled WGS sequence"/>
</dbReference>
<dbReference type="SUPFAM" id="SSF56784">
    <property type="entry name" value="HAD-like"/>
    <property type="match status" value="1"/>
</dbReference>
<evidence type="ECO:0000313" key="5">
    <source>
        <dbReference type="Proteomes" id="UP000199065"/>
    </source>
</evidence>
<dbReference type="OrthoDB" id="9816160at2"/>
<dbReference type="EC" id="3.1.3.12" evidence="3"/>
<dbReference type="GO" id="GO:0005992">
    <property type="term" value="P:trehalose biosynthetic process"/>
    <property type="evidence" value="ECO:0007669"/>
    <property type="project" value="UniProtKB-UniPathway"/>
</dbReference>
<sequence length="251" mass="26984">MNLNPHSQIPTLAKARTLLVVSDFDGTLAGFNKDPYNVPVSQRGTDALTQLAACPDTIAAVLSGRDLKGLARVCPEMPGVLRVGSHGAENPLGGVSLDANQEAELARIEAELEKLLEGQAGTFVEYKPFQRCAHVMELAMDDQAAADQLIEQVLKIPHAQGTHITHGKNIVEFSVVDVTKGTWLRDATAHFEADAVVFLGDDRTDENGFAVMRSTDVAIKVGEGDTRAVYRLPDIPAVGEFLSELATARQN</sequence>
<evidence type="ECO:0000256" key="3">
    <source>
        <dbReference type="RuleBase" id="RU361117"/>
    </source>
</evidence>
<keyword evidence="1 3" id="KW-0378">Hydrolase</keyword>
<dbReference type="EMBL" id="FOPJ01000007">
    <property type="protein sequence ID" value="SFG61222.1"/>
    <property type="molecule type" value="Genomic_DNA"/>
</dbReference>
<dbReference type="InterPro" id="IPR044651">
    <property type="entry name" value="OTSB-like"/>
</dbReference>
<comment type="pathway">
    <text evidence="3">Glycan biosynthesis; trehalose biosynthesis.</text>
</comment>
<dbReference type="InterPro" id="IPR003337">
    <property type="entry name" value="Trehalose_PPase"/>
</dbReference>
<dbReference type="Gene3D" id="3.40.50.1000">
    <property type="entry name" value="HAD superfamily/HAD-like"/>
    <property type="match status" value="1"/>
</dbReference>
<accession>A0A1I2T8K6</accession>
<dbReference type="InterPro" id="IPR036412">
    <property type="entry name" value="HAD-like_sf"/>
</dbReference>
<reference evidence="4 5" key="1">
    <citation type="submission" date="2016-10" db="EMBL/GenBank/DDBJ databases">
        <authorList>
            <person name="de Groot N.N."/>
        </authorList>
    </citation>
    <scope>NUCLEOTIDE SEQUENCE [LARGE SCALE GENOMIC DNA]</scope>
    <source>
        <strain>J11</strain>
        <strain evidence="5">PG 39</strain>
    </source>
</reference>
<comment type="cofactor">
    <cofactor evidence="3">
        <name>Mg(2+)</name>
        <dbReference type="ChEBI" id="CHEBI:18420"/>
    </cofactor>
</comment>
<comment type="catalytic activity">
    <reaction evidence="3">
        <text>alpha,alpha-trehalose 6-phosphate + H2O = alpha,alpha-trehalose + phosphate</text>
        <dbReference type="Rhea" id="RHEA:23420"/>
        <dbReference type="ChEBI" id="CHEBI:15377"/>
        <dbReference type="ChEBI" id="CHEBI:16551"/>
        <dbReference type="ChEBI" id="CHEBI:43474"/>
        <dbReference type="ChEBI" id="CHEBI:58429"/>
        <dbReference type="EC" id="3.1.3.12"/>
    </reaction>
</comment>
<dbReference type="AlphaFoldDB" id="A0A1I2T8K6"/>
<gene>
    <name evidence="4" type="ORF">SAMN05660282_01395</name>
</gene>
<keyword evidence="3" id="KW-0460">Magnesium</keyword>
<dbReference type="NCBIfam" id="TIGR00685">
    <property type="entry name" value="T6PP"/>
    <property type="match status" value="1"/>
</dbReference>
<dbReference type="STRING" id="185761.SAMN05660282_01395"/>
<keyword evidence="5" id="KW-1185">Reference proteome</keyword>
<keyword evidence="3" id="KW-0479">Metal-binding</keyword>
<dbReference type="Gene3D" id="3.30.70.1020">
    <property type="entry name" value="Trehalose-6-phosphate phosphatase related protein, domain 2"/>
    <property type="match status" value="1"/>
</dbReference>
<dbReference type="UniPathway" id="UPA00299"/>
<dbReference type="PANTHER" id="PTHR43768:SF3">
    <property type="entry name" value="TREHALOSE 6-PHOSPHATE PHOSPHATASE"/>
    <property type="match status" value="1"/>
</dbReference>
<dbReference type="RefSeq" id="WP_092285819.1">
    <property type="nucleotide sequence ID" value="NZ_FOPJ01000007.1"/>
</dbReference>
<dbReference type="GO" id="GO:0046872">
    <property type="term" value="F:metal ion binding"/>
    <property type="evidence" value="ECO:0007669"/>
    <property type="project" value="UniProtKB-KW"/>
</dbReference>
<evidence type="ECO:0000256" key="1">
    <source>
        <dbReference type="ARBA" id="ARBA00022801"/>
    </source>
</evidence>
<protein>
    <recommendedName>
        <fullName evidence="3">Trehalose 6-phosphate phosphatase</fullName>
        <ecNumber evidence="3">3.1.3.12</ecNumber>
    </recommendedName>
</protein>
<evidence type="ECO:0000256" key="2">
    <source>
        <dbReference type="ARBA" id="ARBA00024179"/>
    </source>
</evidence>